<proteinExistence type="predicted"/>
<feature type="region of interest" description="Disordered" evidence="1">
    <location>
        <begin position="1"/>
        <end position="30"/>
    </location>
</feature>
<evidence type="ECO:0000313" key="2">
    <source>
        <dbReference type="EMBL" id="CAF4413980.1"/>
    </source>
</evidence>
<name>A0A8S2VXK0_9BILA</name>
<dbReference type="Proteomes" id="UP000676336">
    <property type="component" value="Unassembled WGS sequence"/>
</dbReference>
<feature type="non-terminal residue" evidence="2">
    <location>
        <position position="70"/>
    </location>
</feature>
<organism evidence="2 3">
    <name type="scientific">Rotaria magnacalcarata</name>
    <dbReference type="NCBI Taxonomy" id="392030"/>
    <lineage>
        <taxon>Eukaryota</taxon>
        <taxon>Metazoa</taxon>
        <taxon>Spiralia</taxon>
        <taxon>Gnathifera</taxon>
        <taxon>Rotifera</taxon>
        <taxon>Eurotatoria</taxon>
        <taxon>Bdelloidea</taxon>
        <taxon>Philodinida</taxon>
        <taxon>Philodinidae</taxon>
        <taxon>Rotaria</taxon>
    </lineage>
</organism>
<reference evidence="2" key="1">
    <citation type="submission" date="2021-02" db="EMBL/GenBank/DDBJ databases">
        <authorList>
            <person name="Nowell W R."/>
        </authorList>
    </citation>
    <scope>NUCLEOTIDE SEQUENCE</scope>
</reference>
<feature type="non-terminal residue" evidence="2">
    <location>
        <position position="1"/>
    </location>
</feature>
<dbReference type="EMBL" id="CAJOBI010060704">
    <property type="protein sequence ID" value="CAF4413980.1"/>
    <property type="molecule type" value="Genomic_DNA"/>
</dbReference>
<evidence type="ECO:0000313" key="3">
    <source>
        <dbReference type="Proteomes" id="UP000676336"/>
    </source>
</evidence>
<protein>
    <submittedName>
        <fullName evidence="2">Uncharacterized protein</fullName>
    </submittedName>
</protein>
<comment type="caution">
    <text evidence="2">The sequence shown here is derived from an EMBL/GenBank/DDBJ whole genome shotgun (WGS) entry which is preliminary data.</text>
</comment>
<dbReference type="AlphaFoldDB" id="A0A8S2VXK0"/>
<accession>A0A8S2VXK0</accession>
<evidence type="ECO:0000256" key="1">
    <source>
        <dbReference type="SAM" id="MobiDB-lite"/>
    </source>
</evidence>
<sequence>TFPTASGVTSSSSSHPRQETTSEQDVEEKYEVTLSTYDESGLRMFSTEPISTMSIMDEEFKLDEEMYIAC</sequence>
<gene>
    <name evidence="2" type="ORF">SMN809_LOCUS31028</name>
</gene>